<evidence type="ECO:0000256" key="1">
    <source>
        <dbReference type="SAM" id="Phobius"/>
    </source>
</evidence>
<dbReference type="EMBL" id="UHIO01000001">
    <property type="protein sequence ID" value="SUP40283.1"/>
    <property type="molecule type" value="Genomic_DNA"/>
</dbReference>
<gene>
    <name evidence="2" type="ORF">NCTC12020_00259</name>
</gene>
<dbReference type="Proteomes" id="UP000255367">
    <property type="component" value="Unassembled WGS sequence"/>
</dbReference>
<evidence type="ECO:0008006" key="4">
    <source>
        <dbReference type="Google" id="ProtNLM"/>
    </source>
</evidence>
<sequence length="231" mass="26242">MLTEYTVLITDVLNTPYGKLILIVLIFLAGLGMSLVPETVATILPRLAGHIYKRIYFAIGMTASIIVVGVLGSWILGPYSIGGAAYIIWAVLLVAVALQAFEWVAFIHPAPLRTREDRRVERRGTPRQRTMAIIRQGLLVGLLWRYDRLPIYVWLVATIAIAGWKLASVLIISFIIGYLIPVFWLTNRLERLARLVTRPNYRTGIFWFKRLMGTVMVLEALYFLGLLITYY</sequence>
<dbReference type="OrthoDB" id="1628803at2"/>
<dbReference type="RefSeq" id="WP_115309523.1">
    <property type="nucleotide sequence ID" value="NZ_UHIO01000001.1"/>
</dbReference>
<feature type="transmembrane region" description="Helical" evidence="1">
    <location>
        <begin position="206"/>
        <end position="230"/>
    </location>
</feature>
<evidence type="ECO:0000313" key="2">
    <source>
        <dbReference type="EMBL" id="SUP40283.1"/>
    </source>
</evidence>
<feature type="transmembrane region" description="Helical" evidence="1">
    <location>
        <begin position="83"/>
        <end position="107"/>
    </location>
</feature>
<feature type="transmembrane region" description="Helical" evidence="1">
    <location>
        <begin position="152"/>
        <end position="185"/>
    </location>
</feature>
<dbReference type="AlphaFoldDB" id="A0A380NG71"/>
<evidence type="ECO:0000313" key="3">
    <source>
        <dbReference type="Proteomes" id="UP000255367"/>
    </source>
</evidence>
<reference evidence="2 3" key="1">
    <citation type="submission" date="2018-06" db="EMBL/GenBank/DDBJ databases">
        <authorList>
            <consortium name="Pathogen Informatics"/>
            <person name="Doyle S."/>
        </authorList>
    </citation>
    <scope>NUCLEOTIDE SEQUENCE [LARGE SCALE GENOMIC DNA]</scope>
    <source>
        <strain evidence="2 3">NCTC12020</strain>
    </source>
</reference>
<name>A0A380NG71_9FIRM</name>
<keyword evidence="3" id="KW-1185">Reference proteome</keyword>
<feature type="transmembrane region" description="Helical" evidence="1">
    <location>
        <begin position="56"/>
        <end position="77"/>
    </location>
</feature>
<feature type="transmembrane region" description="Helical" evidence="1">
    <location>
        <begin position="20"/>
        <end position="44"/>
    </location>
</feature>
<organism evidence="2 3">
    <name type="scientific">Veillonella criceti</name>
    <dbReference type="NCBI Taxonomy" id="103891"/>
    <lineage>
        <taxon>Bacteria</taxon>
        <taxon>Bacillati</taxon>
        <taxon>Bacillota</taxon>
        <taxon>Negativicutes</taxon>
        <taxon>Veillonellales</taxon>
        <taxon>Veillonellaceae</taxon>
        <taxon>Veillonella</taxon>
    </lineage>
</organism>
<protein>
    <recommendedName>
        <fullName evidence="4">Cytochrome C biogenesis protein transmembrane region</fullName>
    </recommendedName>
</protein>
<keyword evidence="1" id="KW-0812">Transmembrane</keyword>
<accession>A0A380NG71</accession>
<proteinExistence type="predicted"/>
<keyword evidence="1" id="KW-0472">Membrane</keyword>
<keyword evidence="1" id="KW-1133">Transmembrane helix</keyword>